<sequence length="1144" mass="124636">MSPREVKQVWQNDTPSICPEDFLGNSFQSGNWEHSLDSFFRDSSSSDIWSATQIKATGKHFDNPLRSPQPKCPCVRNPWPILKIRKPSGEEEFLNKPCAGCSHEAKELVGPDECRCKTCVSKDEDNKSSGEELVRATDDSAATSKAEIEDSSNEYSSPSVTPDLPIEGPPPVLNAEPQNPIADGSSTSISSTGKLSEDVSPASNLVEGDSPSDATRQCQTPENPNNELNTMGPDSSLLPLGDPRPAITSEDTTLGPSSQDHPVSPCDIPLPLDSDEDSDGMQASVDPIKDASVSSTEPTPSASGSSADIMSLNVHEDTFCSEEDKANYLACSSAESSLGLATSEIPLDLSFGQTHVTHHGSPTQTYSDVTTTPPPPSCAQRDDCHIVDAIMESDLQITELSDIDASWNPHATKDKNIVEVEVRAVMTPFSSDESLSLSRGDSPSDHASRSAETPHELRMSINGNSSAKLGSPYFSNLRPGTEYMETAPLLLLSGGNDETQASVTEQVQKNVPQLDNMALTTEGDLSLSEIDKQEVSSERKDEVKKSSDASDQDSTPSPSTDQIPLNSGSGDASADPDRTPNPGAISAEEEDFVSSSEPNAESKPNQEVTSTSTEPLEQSDPEDPARIESLQAPMETTILASPKSALPVAPNEVSAVQPTALTPTDVLEPSDTEVVVESLQNDAKSVTPQSTVSDTHSGGSTTTENVPETSSRKEPAVTPSPHHDNTSTSTETTAQPPCPGIELYTPPKAACEPQVDSTPNHVVVPEPPKKELPPWNTRLIAQQFPFYDYPEVPYEEYQSNLRAMVSAELPFFTEIVIPPLYKTLKELQSDLRAKVSAELPFFTEGLIPLLYTTPNYSRIERPQYDPLYIKDLPNLEEFIPKEYLPDTLIVHDSDQTTRMYGPYQKSYPYRRQYPKRSPTTKGQGKIGHIYLGQANKLGSGHWSNVYKASFKLPSPLTAANSPNGHVIVAAKLHDGGYEAKDHLRREGIMYSQLPECLMQDYCGYATFHRDGNPSSCRNPVPLGPVVPKFYGYYVPENNRGGSPILLLEHCGKSLAGRSSSIAEKEEVISLYARLHDAGFLQGSAYRRNMLVQPGPLTVAPESRSMDTPSYRLIDFGRGEVDYYSRDERCEYEDAVDHIFNYTDY</sequence>
<feature type="compositionally biased region" description="Basic and acidic residues" evidence="1">
    <location>
        <begin position="120"/>
        <end position="138"/>
    </location>
</feature>
<dbReference type="OrthoDB" id="5327923at2759"/>
<feature type="compositionally biased region" description="Low complexity" evidence="1">
    <location>
        <begin position="552"/>
        <end position="562"/>
    </location>
</feature>
<dbReference type="Proteomes" id="UP000027073">
    <property type="component" value="Unassembled WGS sequence"/>
</dbReference>
<feature type="compositionally biased region" description="Low complexity" evidence="1">
    <location>
        <begin position="184"/>
        <end position="193"/>
    </location>
</feature>
<feature type="compositionally biased region" description="Polar residues" evidence="1">
    <location>
        <begin position="429"/>
        <end position="441"/>
    </location>
</feature>
<feature type="compositionally biased region" description="Polar residues" evidence="1">
    <location>
        <begin position="678"/>
        <end position="709"/>
    </location>
</feature>
<gene>
    <name evidence="2" type="ORF">PLEOSDRAFT_156360</name>
</gene>
<protein>
    <recommendedName>
        <fullName evidence="4">Protein kinase domain-containing protein</fullName>
    </recommendedName>
</protein>
<dbReference type="InParanoid" id="A0A067NL03"/>
<dbReference type="HOGENOM" id="CLU_277322_0_0_1"/>
<accession>A0A067NL03</accession>
<proteinExistence type="predicted"/>
<evidence type="ECO:0000256" key="1">
    <source>
        <dbReference type="SAM" id="MobiDB-lite"/>
    </source>
</evidence>
<feature type="compositionally biased region" description="Polar residues" evidence="1">
    <location>
        <begin position="358"/>
        <end position="371"/>
    </location>
</feature>
<feature type="compositionally biased region" description="Basic and acidic residues" evidence="1">
    <location>
        <begin position="710"/>
        <end position="725"/>
    </location>
</feature>
<dbReference type="EMBL" id="KL198007">
    <property type="protein sequence ID" value="KDQ28624.1"/>
    <property type="molecule type" value="Genomic_DNA"/>
</dbReference>
<dbReference type="AlphaFoldDB" id="A0A067NL03"/>
<feature type="region of interest" description="Disordered" evidence="1">
    <location>
        <begin position="520"/>
        <end position="768"/>
    </location>
</feature>
<feature type="region of interest" description="Disordered" evidence="1">
    <location>
        <begin position="429"/>
        <end position="473"/>
    </location>
</feature>
<evidence type="ECO:0000313" key="3">
    <source>
        <dbReference type="Proteomes" id="UP000027073"/>
    </source>
</evidence>
<feature type="compositionally biased region" description="Basic and acidic residues" evidence="1">
    <location>
        <begin position="442"/>
        <end position="458"/>
    </location>
</feature>
<feature type="region of interest" description="Disordered" evidence="1">
    <location>
        <begin position="358"/>
        <end position="378"/>
    </location>
</feature>
<organism evidence="2 3">
    <name type="scientific">Pleurotus ostreatus (strain PC15)</name>
    <name type="common">Oyster mushroom</name>
    <dbReference type="NCBI Taxonomy" id="1137138"/>
    <lineage>
        <taxon>Eukaryota</taxon>
        <taxon>Fungi</taxon>
        <taxon>Dikarya</taxon>
        <taxon>Basidiomycota</taxon>
        <taxon>Agaricomycotina</taxon>
        <taxon>Agaricomycetes</taxon>
        <taxon>Agaricomycetidae</taxon>
        <taxon>Agaricales</taxon>
        <taxon>Pleurotineae</taxon>
        <taxon>Pleurotaceae</taxon>
        <taxon>Pleurotus</taxon>
    </lineage>
</organism>
<feature type="region of interest" description="Disordered" evidence="1">
    <location>
        <begin position="120"/>
        <end position="309"/>
    </location>
</feature>
<name>A0A067NL03_PLEO1</name>
<dbReference type="VEuPathDB" id="FungiDB:PLEOSDRAFT_156360"/>
<reference evidence="3" key="1">
    <citation type="journal article" date="2014" name="Proc. Natl. Acad. Sci. U.S.A.">
        <title>Extensive sampling of basidiomycete genomes demonstrates inadequacy of the white-rot/brown-rot paradigm for wood decay fungi.</title>
        <authorList>
            <person name="Riley R."/>
            <person name="Salamov A.A."/>
            <person name="Brown D.W."/>
            <person name="Nagy L.G."/>
            <person name="Floudas D."/>
            <person name="Held B.W."/>
            <person name="Levasseur A."/>
            <person name="Lombard V."/>
            <person name="Morin E."/>
            <person name="Otillar R."/>
            <person name="Lindquist E.A."/>
            <person name="Sun H."/>
            <person name="LaButti K.M."/>
            <person name="Schmutz J."/>
            <person name="Jabbour D."/>
            <person name="Luo H."/>
            <person name="Baker S.E."/>
            <person name="Pisabarro A.G."/>
            <person name="Walton J.D."/>
            <person name="Blanchette R.A."/>
            <person name="Henrissat B."/>
            <person name="Martin F."/>
            <person name="Cullen D."/>
            <person name="Hibbett D.S."/>
            <person name="Grigoriev I.V."/>
        </authorList>
    </citation>
    <scope>NUCLEOTIDE SEQUENCE [LARGE SCALE GENOMIC DNA]</scope>
    <source>
        <strain evidence="3">PC15</strain>
    </source>
</reference>
<evidence type="ECO:0008006" key="4">
    <source>
        <dbReference type="Google" id="ProtNLM"/>
    </source>
</evidence>
<feature type="compositionally biased region" description="Polar residues" evidence="1">
    <location>
        <begin position="593"/>
        <end position="616"/>
    </location>
</feature>
<evidence type="ECO:0000313" key="2">
    <source>
        <dbReference type="EMBL" id="KDQ28624.1"/>
    </source>
</evidence>
<dbReference type="STRING" id="1137138.A0A067NL03"/>
<feature type="compositionally biased region" description="Polar residues" evidence="1">
    <location>
        <begin position="726"/>
        <end position="735"/>
    </location>
</feature>
<feature type="compositionally biased region" description="Basic and acidic residues" evidence="1">
    <location>
        <begin position="529"/>
        <end position="548"/>
    </location>
</feature>
<feature type="compositionally biased region" description="Polar residues" evidence="1">
    <location>
        <begin position="292"/>
        <end position="308"/>
    </location>
</feature>
<feature type="compositionally biased region" description="Polar residues" evidence="1">
    <location>
        <begin position="249"/>
        <end position="261"/>
    </location>
</feature>
<feature type="compositionally biased region" description="Polar residues" evidence="1">
    <location>
        <begin position="212"/>
        <end position="233"/>
    </location>
</feature>